<keyword evidence="1" id="KW-0472">Membrane</keyword>
<dbReference type="InParanoid" id="O16227"/>
<gene>
    <name evidence="2 4" type="primary">srh-169</name>
    <name evidence="4" type="ORF">C49G7.2</name>
    <name evidence="2" type="ORF">CELE_C49G7.2</name>
</gene>
<dbReference type="PaxDb" id="6239-C49G7.2"/>
<dbReference type="Pfam" id="PF10318">
    <property type="entry name" value="7TM_GPCR_Srh"/>
    <property type="match status" value="1"/>
</dbReference>
<dbReference type="PANTHER" id="PTHR22941">
    <property type="entry name" value="SERPENTINE RECEPTOR"/>
    <property type="match status" value="1"/>
</dbReference>
<organism evidence="2 3">
    <name type="scientific">Caenorhabditis elegans</name>
    <dbReference type="NCBI Taxonomy" id="6239"/>
    <lineage>
        <taxon>Eukaryota</taxon>
        <taxon>Metazoa</taxon>
        <taxon>Ecdysozoa</taxon>
        <taxon>Nematoda</taxon>
        <taxon>Chromadorea</taxon>
        <taxon>Rhabditida</taxon>
        <taxon>Rhabditina</taxon>
        <taxon>Rhabditomorpha</taxon>
        <taxon>Rhabditoidea</taxon>
        <taxon>Rhabditidae</taxon>
        <taxon>Peloderinae</taxon>
        <taxon>Caenorhabditis</taxon>
    </lineage>
</organism>
<dbReference type="HOGENOM" id="CLU_042960_1_0_1"/>
<evidence type="ECO:0000313" key="4">
    <source>
        <dbReference type="WormBase" id="C49G7.2"/>
    </source>
</evidence>
<feature type="transmembrane region" description="Helical" evidence="1">
    <location>
        <begin position="273"/>
        <end position="296"/>
    </location>
</feature>
<evidence type="ECO:0000313" key="2">
    <source>
        <dbReference type="EMBL" id="CCD67686.1"/>
    </source>
</evidence>
<accession>O16227</accession>
<dbReference type="AGR" id="WB:WBGene00005385"/>
<dbReference type="eggNOG" id="ENOG502SY7B">
    <property type="taxonomic scope" value="Eukaryota"/>
</dbReference>
<reference evidence="2 3" key="1">
    <citation type="journal article" date="1998" name="Science">
        <title>Genome sequence of the nematode C. elegans: a platform for investigating biology.</title>
        <authorList>
            <consortium name="The C. elegans sequencing consortium"/>
            <person name="Sulson J.E."/>
            <person name="Waterston R."/>
        </authorList>
    </citation>
    <scope>NUCLEOTIDE SEQUENCE [LARGE SCALE GENOMIC DNA]</scope>
    <source>
        <strain evidence="2 3">Bristol N2</strain>
    </source>
</reference>
<evidence type="ECO:0000313" key="3">
    <source>
        <dbReference type="Proteomes" id="UP000001940"/>
    </source>
</evidence>
<proteinExistence type="predicted"/>
<dbReference type="UCSC" id="C49G7.2">
    <property type="organism name" value="c. elegans"/>
</dbReference>
<dbReference type="PhylomeDB" id="O16227"/>
<dbReference type="WormBase" id="C49G7.2">
    <property type="protein sequence ID" value="CE08860"/>
    <property type="gene ID" value="WBGene00005385"/>
    <property type="gene designation" value="srh-169"/>
</dbReference>
<keyword evidence="2" id="KW-0675">Receptor</keyword>
<dbReference type="EMBL" id="BX284605">
    <property type="protein sequence ID" value="CCD67686.1"/>
    <property type="molecule type" value="Genomic_DNA"/>
</dbReference>
<feature type="transmembrane region" description="Helical" evidence="1">
    <location>
        <begin position="14"/>
        <end position="38"/>
    </location>
</feature>
<dbReference type="InterPro" id="IPR019422">
    <property type="entry name" value="7TM_GPCR_serpentine_rcpt_Srh"/>
</dbReference>
<keyword evidence="1" id="KW-1133">Transmembrane helix</keyword>
<feature type="transmembrane region" description="Helical" evidence="1">
    <location>
        <begin position="137"/>
        <end position="157"/>
    </location>
</feature>
<feature type="transmembrane region" description="Helical" evidence="1">
    <location>
        <begin position="96"/>
        <end position="116"/>
    </location>
</feature>
<dbReference type="RefSeq" id="NP_504131.1">
    <property type="nucleotide sequence ID" value="NM_071730.1"/>
</dbReference>
<dbReference type="FunCoup" id="O16227">
    <property type="interactions" value="21"/>
</dbReference>
<dbReference type="GeneID" id="191885"/>
<keyword evidence="3" id="KW-1185">Reference proteome</keyword>
<feature type="transmembrane region" description="Helical" evidence="1">
    <location>
        <begin position="195"/>
        <end position="223"/>
    </location>
</feature>
<dbReference type="SMR" id="O16227"/>
<dbReference type="SUPFAM" id="SSF81321">
    <property type="entry name" value="Family A G protein-coupled receptor-like"/>
    <property type="match status" value="1"/>
</dbReference>
<dbReference type="Proteomes" id="UP000001940">
    <property type="component" value="Chromosome V"/>
</dbReference>
<feature type="transmembrane region" description="Helical" evidence="1">
    <location>
        <begin position="239"/>
        <end position="261"/>
    </location>
</feature>
<name>O16227_CAEEL</name>
<dbReference type="KEGG" id="cel:CELE_C49G7.2"/>
<dbReference type="AlphaFoldDB" id="O16227"/>
<keyword evidence="1" id="KW-0812">Transmembrane</keyword>
<sequence>MCVESSSFFATDEFVAGTLHVLTAIAVLFHVYGAYVILMKTPSKMQNVRNTMFLLHLVCAFSDFYFSCLAIPVLTLPICSGYPLGLAVVLGIPTNILTYIGASLIGVILATILMFFEDRYHRLKYGHLPNVSRGWKRMAYLLFNYLIASTFVAPTFMQIPNQENSISIIKNIIPCVKSEIFDRKGFFVLSIENTVTGLCFSISFALFVIQIIFFVVSIFLYLFHTPTVSETTHRLQKQLFIAMCLQVFIPFLVVVFPAGYINLSIWYQYYNQGASNIAMATIAIHGILTTLAMIIVHTPYRHATSELFNFNSARVRSNSQQIWATSTRQL</sequence>
<feature type="transmembrane region" description="Helical" evidence="1">
    <location>
        <begin position="50"/>
        <end position="76"/>
    </location>
</feature>
<evidence type="ECO:0000256" key="1">
    <source>
        <dbReference type="SAM" id="Phobius"/>
    </source>
</evidence>
<dbReference type="InterPro" id="IPR053220">
    <property type="entry name" value="Nematode_rcpt-like_serp_H"/>
</dbReference>
<dbReference type="CTD" id="191885"/>
<dbReference type="PIR" id="T03870">
    <property type="entry name" value="T03870"/>
</dbReference>
<protein>
    <submittedName>
        <fullName evidence="2">Serpentine Receptor, class H</fullName>
    </submittedName>
</protein>
<dbReference type="PANTHER" id="PTHR22941:SF36">
    <property type="entry name" value="SERPENTINE RECEPTOR, CLASS H"/>
    <property type="match status" value="1"/>
</dbReference>